<dbReference type="Gene3D" id="2.60.40.4070">
    <property type="match status" value="1"/>
</dbReference>
<reference evidence="3" key="2">
    <citation type="journal article" date="2021" name="Microbiome">
        <title>Successional dynamics and alternative stable states in a saline activated sludge microbial community over 9 years.</title>
        <authorList>
            <person name="Wang Y."/>
            <person name="Ye J."/>
            <person name="Ju F."/>
            <person name="Liu L."/>
            <person name="Boyd J.A."/>
            <person name="Deng Y."/>
            <person name="Parks D.H."/>
            <person name="Jiang X."/>
            <person name="Yin X."/>
            <person name="Woodcroft B.J."/>
            <person name="Tyson G.W."/>
            <person name="Hugenholtz P."/>
            <person name="Polz M.F."/>
            <person name="Zhang T."/>
        </authorList>
    </citation>
    <scope>NUCLEOTIDE SEQUENCE</scope>
    <source>
        <strain evidence="3">HKST-UBA01</strain>
    </source>
</reference>
<keyword evidence="1" id="KW-0732">Signal</keyword>
<gene>
    <name evidence="3" type="ORF">KC729_06850</name>
</gene>
<dbReference type="AlphaFoldDB" id="A0A956LXN4"/>
<reference evidence="3" key="1">
    <citation type="submission" date="2020-04" db="EMBL/GenBank/DDBJ databases">
        <authorList>
            <person name="Zhang T."/>
        </authorList>
    </citation>
    <scope>NUCLEOTIDE SEQUENCE</scope>
    <source>
        <strain evidence="3">HKST-UBA01</strain>
    </source>
</reference>
<feature type="domain" description="FlgD/Vpr Ig-like" evidence="2">
    <location>
        <begin position="231"/>
        <end position="295"/>
    </location>
</feature>
<protein>
    <recommendedName>
        <fullName evidence="2">FlgD/Vpr Ig-like domain-containing protein</fullName>
    </recommendedName>
</protein>
<dbReference type="Pfam" id="PF13860">
    <property type="entry name" value="FlgD_ig"/>
    <property type="match status" value="1"/>
</dbReference>
<dbReference type="InterPro" id="IPR025965">
    <property type="entry name" value="FlgD/Vpr_Ig-like"/>
</dbReference>
<evidence type="ECO:0000259" key="2">
    <source>
        <dbReference type="Pfam" id="PF13860"/>
    </source>
</evidence>
<dbReference type="EMBL" id="JAGQHR010000155">
    <property type="protein sequence ID" value="MCA9727384.1"/>
    <property type="molecule type" value="Genomic_DNA"/>
</dbReference>
<feature type="signal peptide" evidence="1">
    <location>
        <begin position="1"/>
        <end position="16"/>
    </location>
</feature>
<organism evidence="3 4">
    <name type="scientific">Eiseniibacteriota bacterium</name>
    <dbReference type="NCBI Taxonomy" id="2212470"/>
    <lineage>
        <taxon>Bacteria</taxon>
        <taxon>Candidatus Eiseniibacteriota</taxon>
    </lineage>
</organism>
<sequence length="305" mass="32525">MRLSLALTGISLVALAVPVAAQNFNVDFGNLSDAPAASYGAAGQTGYWNAIGVPSGRIPLRDLDGVLTTVDIRGVGGTQILEFDNPGTSGDDDALVDDMLIGFSDPLDVCLWIDNLENGLYEVTSYALTPDDGGLLSRVRVDFAHEGPIYIGGDWPGAHENGVTYTRHYVEITNNEIAFHAGELGASVQAGLNGVQVRLLSPAATPGSDLGSLIPRIDAVRPNPASGLQTVLFSLPQVMAAVRLEIVDPAGRRVWSRELHDLDAGLTSVDWDGRDETGRRVPAAVYFFRMQSESGTVSRPLIRTR</sequence>
<feature type="chain" id="PRO_5037213877" description="FlgD/Vpr Ig-like domain-containing protein" evidence="1">
    <location>
        <begin position="17"/>
        <end position="305"/>
    </location>
</feature>
<dbReference type="Proteomes" id="UP000697710">
    <property type="component" value="Unassembled WGS sequence"/>
</dbReference>
<comment type="caution">
    <text evidence="3">The sequence shown here is derived from an EMBL/GenBank/DDBJ whole genome shotgun (WGS) entry which is preliminary data.</text>
</comment>
<accession>A0A956LXN4</accession>
<evidence type="ECO:0000313" key="4">
    <source>
        <dbReference type="Proteomes" id="UP000697710"/>
    </source>
</evidence>
<evidence type="ECO:0000313" key="3">
    <source>
        <dbReference type="EMBL" id="MCA9727384.1"/>
    </source>
</evidence>
<evidence type="ECO:0000256" key="1">
    <source>
        <dbReference type="SAM" id="SignalP"/>
    </source>
</evidence>
<name>A0A956LXN4_UNCEI</name>
<proteinExistence type="predicted"/>